<comment type="pathway">
    <text evidence="4">Amino-acid biosynthesis; L-phenylalanine biosynthesis; phenylpyruvate from prephenate: step 1/1.</text>
</comment>
<dbReference type="GO" id="GO:0004664">
    <property type="term" value="F:prephenate dehydratase activity"/>
    <property type="evidence" value="ECO:0007669"/>
    <property type="project" value="UniProtKB-EC"/>
</dbReference>
<dbReference type="PROSITE" id="PS51671">
    <property type="entry name" value="ACT"/>
    <property type="match status" value="1"/>
</dbReference>
<dbReference type="GO" id="GO:0005737">
    <property type="term" value="C:cytoplasm"/>
    <property type="evidence" value="ECO:0007669"/>
    <property type="project" value="UniProtKB-SubCell"/>
</dbReference>
<dbReference type="SUPFAM" id="SSF48600">
    <property type="entry name" value="Chorismate mutase II"/>
    <property type="match status" value="1"/>
</dbReference>
<dbReference type="InterPro" id="IPR018528">
    <property type="entry name" value="Preph_deHydtase_CS"/>
</dbReference>
<dbReference type="Pfam" id="PF01842">
    <property type="entry name" value="ACT"/>
    <property type="match status" value="1"/>
</dbReference>
<evidence type="ECO:0000256" key="13">
    <source>
        <dbReference type="ARBA" id="ARBA00023239"/>
    </source>
</evidence>
<dbReference type="UniPathway" id="UPA00121">
    <property type="reaction ID" value="UER00345"/>
</dbReference>
<evidence type="ECO:0000256" key="8">
    <source>
        <dbReference type="ARBA" id="ARBA00022490"/>
    </source>
</evidence>
<feature type="domain" description="ACT" evidence="22">
    <location>
        <begin position="274"/>
        <end position="351"/>
    </location>
</feature>
<dbReference type="NCBIfam" id="NF008865">
    <property type="entry name" value="PRK11898.1"/>
    <property type="match status" value="1"/>
</dbReference>
<dbReference type="InterPro" id="IPR036263">
    <property type="entry name" value="Chorismate_II_sf"/>
</dbReference>
<dbReference type="PATRIC" id="fig|1704032.3.peg.1106"/>
<dbReference type="GO" id="GO:0009094">
    <property type="term" value="P:L-phenylalanine biosynthetic process"/>
    <property type="evidence" value="ECO:0007669"/>
    <property type="project" value="UniProtKB-UniPathway"/>
</dbReference>
<dbReference type="EC" id="4.2.1.51" evidence="6"/>
<dbReference type="FunFam" id="3.40.190.10:FF:000029">
    <property type="entry name" value="Chorismate mutase/Prephenate dehydratase"/>
    <property type="match status" value="1"/>
</dbReference>
<evidence type="ECO:0000256" key="10">
    <source>
        <dbReference type="ARBA" id="ARBA00023141"/>
    </source>
</evidence>
<keyword evidence="10" id="KW-0057">Aromatic amino acid biosynthesis</keyword>
<evidence type="ECO:0000259" key="22">
    <source>
        <dbReference type="PROSITE" id="PS51671"/>
    </source>
</evidence>
<reference evidence="23 24" key="1">
    <citation type="journal article" date="2015" name="Microbiome">
        <title>Genomic resolution of linkages in carbon, nitrogen, and sulfur cycling among widespread estuary sediment bacteria.</title>
        <authorList>
            <person name="Baker B.J."/>
            <person name="Lazar C.S."/>
            <person name="Teske A.P."/>
            <person name="Dick G.J."/>
        </authorList>
    </citation>
    <scope>NUCLEOTIDE SEQUENCE [LARGE SCALE GENOMIC DNA]</scope>
    <source>
        <strain evidence="23">DG_56</strain>
    </source>
</reference>
<organism evidence="23 24">
    <name type="scientific">candidate division KD3-62 bacterium DG_56</name>
    <dbReference type="NCBI Taxonomy" id="1704032"/>
    <lineage>
        <taxon>Bacteria</taxon>
        <taxon>candidate division KD3-62</taxon>
    </lineage>
</organism>
<dbReference type="FunFam" id="3.30.70.260:FF:000012">
    <property type="entry name" value="Prephenate dehydratase"/>
    <property type="match status" value="1"/>
</dbReference>
<keyword evidence="9" id="KW-0028">Amino-acid biosynthesis</keyword>
<dbReference type="Pfam" id="PF00800">
    <property type="entry name" value="PDT"/>
    <property type="match status" value="1"/>
</dbReference>
<evidence type="ECO:0000313" key="24">
    <source>
        <dbReference type="Proteomes" id="UP000052020"/>
    </source>
</evidence>
<dbReference type="PROSITE" id="PS51171">
    <property type="entry name" value="PREPHENATE_DEHYDR_3"/>
    <property type="match status" value="1"/>
</dbReference>
<keyword evidence="13" id="KW-0456">Lyase</keyword>
<dbReference type="EMBL" id="LIZY01000014">
    <property type="protein sequence ID" value="KPJ64647.1"/>
    <property type="molecule type" value="Genomic_DNA"/>
</dbReference>
<dbReference type="CDD" id="cd13630">
    <property type="entry name" value="PBP2_PDT_1"/>
    <property type="match status" value="1"/>
</dbReference>
<evidence type="ECO:0000256" key="1">
    <source>
        <dbReference type="ARBA" id="ARBA00000824"/>
    </source>
</evidence>
<dbReference type="InterPro" id="IPR036979">
    <property type="entry name" value="CM_dom_sf"/>
</dbReference>
<comment type="catalytic activity">
    <reaction evidence="1">
        <text>chorismate = prephenate</text>
        <dbReference type="Rhea" id="RHEA:13897"/>
        <dbReference type="ChEBI" id="CHEBI:29748"/>
        <dbReference type="ChEBI" id="CHEBI:29934"/>
        <dbReference type="EC" id="5.4.99.5"/>
    </reaction>
</comment>
<dbReference type="InterPro" id="IPR008242">
    <property type="entry name" value="Chor_mutase/pphenate_deHydtase"/>
</dbReference>
<dbReference type="PANTHER" id="PTHR21022">
    <property type="entry name" value="PREPHENATE DEHYDRATASE P PROTEIN"/>
    <property type="match status" value="1"/>
</dbReference>
<dbReference type="InterPro" id="IPR045865">
    <property type="entry name" value="ACT-like_dom_sf"/>
</dbReference>
<evidence type="ECO:0000256" key="18">
    <source>
        <dbReference type="PIRSR" id="PIRSR001500-2"/>
    </source>
</evidence>
<keyword evidence="12" id="KW-0413">Isomerase</keyword>
<evidence type="ECO:0000256" key="16">
    <source>
        <dbReference type="ARBA" id="ARBA00031520"/>
    </source>
</evidence>
<evidence type="ECO:0000256" key="17">
    <source>
        <dbReference type="ARBA" id="ARBA00047848"/>
    </source>
</evidence>
<dbReference type="InterPro" id="IPR002912">
    <property type="entry name" value="ACT_dom"/>
</dbReference>
<dbReference type="PANTHER" id="PTHR21022:SF19">
    <property type="entry name" value="PREPHENATE DEHYDRATASE-RELATED"/>
    <property type="match status" value="1"/>
</dbReference>
<evidence type="ECO:0000256" key="7">
    <source>
        <dbReference type="ARBA" id="ARBA00014401"/>
    </source>
</evidence>
<feature type="domain" description="Chorismate mutase" evidence="20">
    <location>
        <begin position="1"/>
        <end position="88"/>
    </location>
</feature>
<dbReference type="InterPro" id="IPR002701">
    <property type="entry name" value="CM_II_prokaryot"/>
</dbReference>
<name>A0A0S7XQE6_9BACT</name>
<evidence type="ECO:0000259" key="21">
    <source>
        <dbReference type="PROSITE" id="PS51171"/>
    </source>
</evidence>
<evidence type="ECO:0000256" key="19">
    <source>
        <dbReference type="SAM" id="Coils"/>
    </source>
</evidence>
<comment type="function">
    <text evidence="2">Catalyzes the Claisen rearrangement of chorismate to prephenate and the decarboxylation/dehydration of prephenate to phenylpyruvate.</text>
</comment>
<dbReference type="Pfam" id="PF01817">
    <property type="entry name" value="CM_2"/>
    <property type="match status" value="1"/>
</dbReference>
<evidence type="ECO:0000313" key="23">
    <source>
        <dbReference type="EMBL" id="KPJ64647.1"/>
    </source>
</evidence>
<comment type="catalytic activity">
    <reaction evidence="17">
        <text>prephenate + H(+) = 3-phenylpyruvate + CO2 + H2O</text>
        <dbReference type="Rhea" id="RHEA:21648"/>
        <dbReference type="ChEBI" id="CHEBI:15377"/>
        <dbReference type="ChEBI" id="CHEBI:15378"/>
        <dbReference type="ChEBI" id="CHEBI:16526"/>
        <dbReference type="ChEBI" id="CHEBI:18005"/>
        <dbReference type="ChEBI" id="CHEBI:29934"/>
        <dbReference type="EC" id="4.2.1.51"/>
    </reaction>
</comment>
<dbReference type="SUPFAM" id="SSF53850">
    <property type="entry name" value="Periplasmic binding protein-like II"/>
    <property type="match status" value="1"/>
</dbReference>
<evidence type="ECO:0000256" key="4">
    <source>
        <dbReference type="ARBA" id="ARBA00004741"/>
    </source>
</evidence>
<dbReference type="Gene3D" id="1.20.59.10">
    <property type="entry name" value="Chorismate mutase"/>
    <property type="match status" value="1"/>
</dbReference>
<evidence type="ECO:0000256" key="5">
    <source>
        <dbReference type="ARBA" id="ARBA00004817"/>
    </source>
</evidence>
<dbReference type="PROSITE" id="PS51168">
    <property type="entry name" value="CHORISMATE_MUT_2"/>
    <property type="match status" value="1"/>
</dbReference>
<keyword evidence="8" id="KW-0963">Cytoplasm</keyword>
<feature type="site" description="Essential for prephenate dehydratase activity" evidence="18">
    <location>
        <position position="255"/>
    </location>
</feature>
<keyword evidence="14" id="KW-0511">Multifunctional enzyme</keyword>
<evidence type="ECO:0000256" key="6">
    <source>
        <dbReference type="ARBA" id="ARBA00013147"/>
    </source>
</evidence>
<evidence type="ECO:0000256" key="15">
    <source>
        <dbReference type="ARBA" id="ARBA00031175"/>
    </source>
</evidence>
<dbReference type="PIRSF" id="PIRSF001500">
    <property type="entry name" value="Chor_mut_pdt_Ppr"/>
    <property type="match status" value="1"/>
</dbReference>
<gene>
    <name evidence="23" type="ORF">AMK68_01015</name>
</gene>
<dbReference type="GO" id="GO:0046417">
    <property type="term" value="P:chorismate metabolic process"/>
    <property type="evidence" value="ECO:0007669"/>
    <property type="project" value="InterPro"/>
</dbReference>
<evidence type="ECO:0000256" key="2">
    <source>
        <dbReference type="ARBA" id="ARBA00002364"/>
    </source>
</evidence>
<accession>A0A0S7XQE6</accession>
<comment type="pathway">
    <text evidence="5">Metabolic intermediate biosynthesis; prephenate biosynthesis; prephenate from chorismate: step 1/1.</text>
</comment>
<dbReference type="AlphaFoldDB" id="A0A0S7XQE6"/>
<feature type="coiled-coil region" evidence="19">
    <location>
        <begin position="4"/>
        <end position="31"/>
    </location>
</feature>
<evidence type="ECO:0000256" key="9">
    <source>
        <dbReference type="ARBA" id="ARBA00022605"/>
    </source>
</evidence>
<keyword evidence="19" id="KW-0175">Coiled coil</keyword>
<dbReference type="InterPro" id="IPR001086">
    <property type="entry name" value="Preph_deHydtase"/>
</dbReference>
<keyword evidence="11" id="KW-0584">Phenylalanine biosynthesis</keyword>
<feature type="domain" description="Prephenate dehydratase" evidence="21">
    <location>
        <begin position="88"/>
        <end position="262"/>
    </location>
</feature>
<dbReference type="GO" id="GO:0004106">
    <property type="term" value="F:chorismate mutase activity"/>
    <property type="evidence" value="ECO:0007669"/>
    <property type="project" value="UniProtKB-EC"/>
</dbReference>
<evidence type="ECO:0000256" key="12">
    <source>
        <dbReference type="ARBA" id="ARBA00023235"/>
    </source>
</evidence>
<proteinExistence type="predicted"/>
<comment type="caution">
    <text evidence="23">The sequence shown here is derived from an EMBL/GenBank/DDBJ whole genome shotgun (WGS) entry which is preliminary data.</text>
</comment>
<dbReference type="PROSITE" id="PS00857">
    <property type="entry name" value="PREPHENATE_DEHYDR_1"/>
    <property type="match status" value="1"/>
</dbReference>
<evidence type="ECO:0000256" key="14">
    <source>
        <dbReference type="ARBA" id="ARBA00023268"/>
    </source>
</evidence>
<protein>
    <recommendedName>
        <fullName evidence="7">Bifunctional chorismate mutase/prephenate dehydratase</fullName>
        <ecNumber evidence="6">4.2.1.51</ecNumber>
    </recommendedName>
    <alternativeName>
        <fullName evidence="16">Chorismate mutase-prephenate dehydratase</fullName>
    </alternativeName>
    <alternativeName>
        <fullName evidence="15">p-protein</fullName>
    </alternativeName>
</protein>
<dbReference type="SMART" id="SM00830">
    <property type="entry name" value="CM_2"/>
    <property type="match status" value="1"/>
</dbReference>
<comment type="subcellular location">
    <subcellularLocation>
        <location evidence="3">Cytoplasm</location>
    </subcellularLocation>
</comment>
<dbReference type="SUPFAM" id="SSF55021">
    <property type="entry name" value="ACT-like"/>
    <property type="match status" value="1"/>
</dbReference>
<dbReference type="Gene3D" id="3.30.70.260">
    <property type="match status" value="1"/>
</dbReference>
<evidence type="ECO:0000259" key="20">
    <source>
        <dbReference type="PROSITE" id="PS51168"/>
    </source>
</evidence>
<dbReference type="Gene3D" id="3.40.190.10">
    <property type="entry name" value="Periplasmic binding protein-like II"/>
    <property type="match status" value="2"/>
</dbReference>
<sequence length="354" mass="39608">MATIEELRSKIDDLDRRIVDLLNERATLARKIARRKRERKTDPFVPARERQVFDSIVAHNPGPLPDQAVVDIYRAVIAAMRSLEHPLRIVYWGPPGSFTQMAALRKFGSLPDTRAMAQVEDIFSEIEKRGADYGVVPMENSTEGAVRATLDMFFNSNLRICSEIYLDIEHYLLGHGGAEDIKRVYSNPQVLAQCRGWLRGHLPDAELIEVATSSRGAERAAREPDSGAIGTALAAELYGLKIISERIEDLPGNRTRFLVIGHTESEPSGKDKTSIMFSVPHRPGALHEALGVLEKYDINMTMIEARPGRQQPFEYVFFIDFQGHADDPHVAKAVAQLQDTCLFLKVLGSYPEAE</sequence>
<dbReference type="CDD" id="cd04905">
    <property type="entry name" value="ACT_CM-PDT"/>
    <property type="match status" value="1"/>
</dbReference>
<evidence type="ECO:0000256" key="11">
    <source>
        <dbReference type="ARBA" id="ARBA00023222"/>
    </source>
</evidence>
<dbReference type="Proteomes" id="UP000052020">
    <property type="component" value="Unassembled WGS sequence"/>
</dbReference>
<dbReference type="UniPathway" id="UPA00120">
    <property type="reaction ID" value="UER00203"/>
</dbReference>
<evidence type="ECO:0000256" key="3">
    <source>
        <dbReference type="ARBA" id="ARBA00004496"/>
    </source>
</evidence>